<dbReference type="PANTHER" id="PTHR37488">
    <property type="entry name" value="DUF1275 DOMAIN-CONTAINING PROTEIN"/>
    <property type="match status" value="1"/>
</dbReference>
<feature type="transmembrane region" description="Helical" evidence="2">
    <location>
        <begin position="72"/>
        <end position="91"/>
    </location>
</feature>
<sequence length="284" mass="28736">MPTREPNPLKTYLLTPLPPSPHTEAHLLLLTLASGLQNAASYFDFRVFASAQTGNTVVFALALADRGPAHPALAAVGTSLAAFCAGALLAGQIGNLVGRRRRVWQVAVQALQVLGVLGSAWAGSVHGDISARGDGVNGRLALGLMGVSCGAQVAAARAWGVPEISTVMATTAWVDLLADGRLLAWENRGRNRRAAFLVVLVGGSVAGAFMREAIGGAGVVVVSAVVKGVVVVGLLVAPGEGVGAGEKGEGREGVRVVDSGDVDDGSYGDAGSFGTDGSYGRGES</sequence>
<dbReference type="Pfam" id="PF06912">
    <property type="entry name" value="DUF1275"/>
    <property type="match status" value="1"/>
</dbReference>
<keyword evidence="2" id="KW-0472">Membrane</keyword>
<reference evidence="3 4" key="1">
    <citation type="journal article" date="2020" name="Microbiol. Resour. Announc.">
        <title>Draft Genome Sequence of a Cladosporium Species Isolated from the Mesophotic Ascidian Didemnum maculosum.</title>
        <authorList>
            <person name="Gioti A."/>
            <person name="Siaperas R."/>
            <person name="Nikolaivits E."/>
            <person name="Le Goff G."/>
            <person name="Ouazzani J."/>
            <person name="Kotoulas G."/>
            <person name="Topakas E."/>
        </authorList>
    </citation>
    <scope>NUCLEOTIDE SEQUENCE [LARGE SCALE GENOMIC DNA]</scope>
    <source>
        <strain evidence="3 4">TM138-S3</strain>
    </source>
</reference>
<dbReference type="PANTHER" id="PTHR37488:SF2">
    <property type="entry name" value="DUF1275 DOMAIN-CONTAINING PROTEIN"/>
    <property type="match status" value="1"/>
</dbReference>
<comment type="caution">
    <text evidence="3">The sequence shown here is derived from an EMBL/GenBank/DDBJ whole genome shotgun (WGS) entry which is preliminary data.</text>
</comment>
<dbReference type="InterPro" id="IPR010699">
    <property type="entry name" value="DUF1275"/>
</dbReference>
<accession>A0AB34KR30</accession>
<evidence type="ECO:0000313" key="4">
    <source>
        <dbReference type="Proteomes" id="UP000803884"/>
    </source>
</evidence>
<dbReference type="Proteomes" id="UP000803884">
    <property type="component" value="Unassembled WGS sequence"/>
</dbReference>
<evidence type="ECO:0008006" key="5">
    <source>
        <dbReference type="Google" id="ProtNLM"/>
    </source>
</evidence>
<keyword evidence="4" id="KW-1185">Reference proteome</keyword>
<feature type="compositionally biased region" description="Basic and acidic residues" evidence="1">
    <location>
        <begin position="246"/>
        <end position="255"/>
    </location>
</feature>
<feature type="transmembrane region" description="Helical" evidence="2">
    <location>
        <begin position="194"/>
        <end position="210"/>
    </location>
</feature>
<feature type="transmembrane region" description="Helical" evidence="2">
    <location>
        <begin position="216"/>
        <end position="237"/>
    </location>
</feature>
<feature type="region of interest" description="Disordered" evidence="1">
    <location>
        <begin position="243"/>
        <end position="284"/>
    </location>
</feature>
<keyword evidence="2" id="KW-1133">Transmembrane helix</keyword>
<organism evidence="3 4">
    <name type="scientific">Cladosporium halotolerans</name>
    <dbReference type="NCBI Taxonomy" id="1052096"/>
    <lineage>
        <taxon>Eukaryota</taxon>
        <taxon>Fungi</taxon>
        <taxon>Dikarya</taxon>
        <taxon>Ascomycota</taxon>
        <taxon>Pezizomycotina</taxon>
        <taxon>Dothideomycetes</taxon>
        <taxon>Dothideomycetidae</taxon>
        <taxon>Cladosporiales</taxon>
        <taxon>Cladosporiaceae</taxon>
        <taxon>Cladosporium</taxon>
    </lineage>
</organism>
<protein>
    <recommendedName>
        <fullName evidence="5">DUF1275 domain protein</fullName>
    </recommendedName>
</protein>
<dbReference type="RefSeq" id="XP_069229070.1">
    <property type="nucleotide sequence ID" value="XM_069373321.1"/>
</dbReference>
<evidence type="ECO:0000256" key="2">
    <source>
        <dbReference type="SAM" id="Phobius"/>
    </source>
</evidence>
<evidence type="ECO:0000313" key="3">
    <source>
        <dbReference type="EMBL" id="KAL1585965.1"/>
    </source>
</evidence>
<keyword evidence="2" id="KW-0812">Transmembrane</keyword>
<dbReference type="GeneID" id="96006159"/>
<dbReference type="EMBL" id="JAAQHG020000016">
    <property type="protein sequence ID" value="KAL1585965.1"/>
    <property type="molecule type" value="Genomic_DNA"/>
</dbReference>
<name>A0AB34KR30_9PEZI</name>
<evidence type="ECO:0000256" key="1">
    <source>
        <dbReference type="SAM" id="MobiDB-lite"/>
    </source>
</evidence>
<proteinExistence type="predicted"/>
<gene>
    <name evidence="3" type="ORF">WHR41_04715</name>
</gene>
<dbReference type="AlphaFoldDB" id="A0AB34KR30"/>